<sequence>MRGAVPVARNFQSISRNLLEVAEIAVIRLGHRESGTFWGIPFVGGSDVTSSDRYLSMFRIFMPKSEQYRYFRAILFDSKGLRWEDTLLQVPDIVAAVIASSPI</sequence>
<accession>A0A2N7RXU8</accession>
<dbReference type="EMBL" id="PNQX01000004">
    <property type="protein sequence ID" value="PMQ18707.1"/>
    <property type="molecule type" value="Genomic_DNA"/>
</dbReference>
<gene>
    <name evidence="1" type="ORF">CIK84_18140</name>
</gene>
<proteinExistence type="predicted"/>
<organism evidence="1 2">
    <name type="scientific">Glutamicibacter arilaitensis</name>
    <dbReference type="NCBI Taxonomy" id="256701"/>
    <lineage>
        <taxon>Bacteria</taxon>
        <taxon>Bacillati</taxon>
        <taxon>Actinomycetota</taxon>
        <taxon>Actinomycetes</taxon>
        <taxon>Micrococcales</taxon>
        <taxon>Micrococcaceae</taxon>
        <taxon>Glutamicibacter</taxon>
    </lineage>
</organism>
<dbReference type="AlphaFoldDB" id="A0A2N7RXU8"/>
<evidence type="ECO:0000313" key="1">
    <source>
        <dbReference type="EMBL" id="PMQ18707.1"/>
    </source>
</evidence>
<comment type="caution">
    <text evidence="1">The sequence shown here is derived from an EMBL/GenBank/DDBJ whole genome shotgun (WGS) entry which is preliminary data.</text>
</comment>
<dbReference type="RefSeq" id="WP_102599248.1">
    <property type="nucleotide sequence ID" value="NZ_JBQEGE010000035.1"/>
</dbReference>
<protein>
    <submittedName>
        <fullName evidence="1">Uncharacterized protein</fullName>
    </submittedName>
</protein>
<evidence type="ECO:0000313" key="2">
    <source>
        <dbReference type="Proteomes" id="UP000235739"/>
    </source>
</evidence>
<dbReference type="Proteomes" id="UP000235739">
    <property type="component" value="Unassembled WGS sequence"/>
</dbReference>
<name>A0A2N7RXU8_9MICC</name>
<reference evidence="1 2" key="1">
    <citation type="journal article" date="2017" name="Elife">
        <title>Extensive horizontal gene transfer in cheese-associated bacteria.</title>
        <authorList>
            <person name="Bonham K.S."/>
            <person name="Wolfe B.E."/>
            <person name="Dutton R.J."/>
        </authorList>
    </citation>
    <scope>NUCLEOTIDE SEQUENCE [LARGE SCALE GENOMIC DNA]</scope>
    <source>
        <strain evidence="1 2">JB182</strain>
    </source>
</reference>